<protein>
    <recommendedName>
        <fullName evidence="4">LppX_LprAFG lipoprotein</fullName>
    </recommendedName>
</protein>
<dbReference type="SUPFAM" id="SSF89392">
    <property type="entry name" value="Prokaryotic lipoproteins and lipoprotein localization factors"/>
    <property type="match status" value="1"/>
</dbReference>
<evidence type="ECO:0000313" key="2">
    <source>
        <dbReference type="EMBL" id="GMA40393.1"/>
    </source>
</evidence>
<feature type="compositionally biased region" description="Low complexity" evidence="1">
    <location>
        <begin position="343"/>
        <end position="362"/>
    </location>
</feature>
<feature type="region of interest" description="Disordered" evidence="1">
    <location>
        <begin position="1"/>
        <end position="71"/>
    </location>
</feature>
<dbReference type="Pfam" id="PF24381">
    <property type="entry name" value="DUF7537"/>
    <property type="match status" value="1"/>
</dbReference>
<feature type="compositionally biased region" description="Low complexity" evidence="1">
    <location>
        <begin position="52"/>
        <end position="67"/>
    </location>
</feature>
<dbReference type="Proteomes" id="UP001157126">
    <property type="component" value="Unassembled WGS sequence"/>
</dbReference>
<keyword evidence="3" id="KW-1185">Reference proteome</keyword>
<gene>
    <name evidence="2" type="ORF">GCM10025883_24380</name>
</gene>
<dbReference type="InterPro" id="IPR029046">
    <property type="entry name" value="LolA/LolB/LppX"/>
</dbReference>
<dbReference type="InterPro" id="IPR055959">
    <property type="entry name" value="DUF7537"/>
</dbReference>
<comment type="caution">
    <text evidence="2">The sequence shown here is derived from an EMBL/GenBank/DDBJ whole genome shotgun (WGS) entry which is preliminary data.</text>
</comment>
<accession>A0ABQ6ISX6</accession>
<feature type="region of interest" description="Disordered" evidence="1">
    <location>
        <begin position="331"/>
        <end position="362"/>
    </location>
</feature>
<dbReference type="EMBL" id="BSUO01000001">
    <property type="protein sequence ID" value="GMA40393.1"/>
    <property type="molecule type" value="Genomic_DNA"/>
</dbReference>
<evidence type="ECO:0008006" key="4">
    <source>
        <dbReference type="Google" id="ProtNLM"/>
    </source>
</evidence>
<proteinExistence type="predicted"/>
<evidence type="ECO:0000313" key="3">
    <source>
        <dbReference type="Proteomes" id="UP001157126"/>
    </source>
</evidence>
<evidence type="ECO:0000256" key="1">
    <source>
        <dbReference type="SAM" id="MobiDB-lite"/>
    </source>
</evidence>
<feature type="region of interest" description="Disordered" evidence="1">
    <location>
        <begin position="101"/>
        <end position="124"/>
    </location>
</feature>
<name>A0ABQ6ISX6_9MICO</name>
<sequence length="362" mass="37173">MDLHTLASGALAPMHLAGAPRTGDDQAQPRGRGYRGGRARAAPGSGQGRPGGDTPSTPTAQTAPTDDTPFKEMSPMLRQRLAAVLVTVPLALVGCSANGGDSPPAPAATTGAQEPGASPKPGDEVDAAAFFETTQKAMLEAKTYAMTMTMQTAGDTMTMTGTGDLSDQNRPKADMTMSAGGGAGKMRMIMDGESVFMQMPGVAQGGKFVKMPIEALSQAGGQDLSKLMNPAENLKLTQQAVEKVVYQGPEDTGGEQLQRYAVTMNPQKLQGGLNTAAPTAGATAAPESIPYDVWVDDANRMRKMTMSLQGTTMTMTTDKYGEKVDIVAPPAASITQMPGLSGPAPSAPASPSTPATPAAPTS</sequence>
<organism evidence="2 3">
    <name type="scientific">Mobilicoccus caccae</name>
    <dbReference type="NCBI Taxonomy" id="1859295"/>
    <lineage>
        <taxon>Bacteria</taxon>
        <taxon>Bacillati</taxon>
        <taxon>Actinomycetota</taxon>
        <taxon>Actinomycetes</taxon>
        <taxon>Micrococcales</taxon>
        <taxon>Dermatophilaceae</taxon>
        <taxon>Mobilicoccus</taxon>
    </lineage>
</organism>
<dbReference type="Gene3D" id="2.50.20.20">
    <property type="match status" value="1"/>
</dbReference>
<reference evidence="3" key="1">
    <citation type="journal article" date="2019" name="Int. J. Syst. Evol. Microbiol.">
        <title>The Global Catalogue of Microorganisms (GCM) 10K type strain sequencing project: providing services to taxonomists for standard genome sequencing and annotation.</title>
        <authorList>
            <consortium name="The Broad Institute Genomics Platform"/>
            <consortium name="The Broad Institute Genome Sequencing Center for Infectious Disease"/>
            <person name="Wu L."/>
            <person name="Ma J."/>
        </authorList>
    </citation>
    <scope>NUCLEOTIDE SEQUENCE [LARGE SCALE GENOMIC DNA]</scope>
    <source>
        <strain evidence="3">NBRC 113072</strain>
    </source>
</reference>